<protein>
    <submittedName>
        <fullName evidence="2">Uncharacterized protein</fullName>
    </submittedName>
</protein>
<evidence type="ECO:0000256" key="1">
    <source>
        <dbReference type="SAM" id="Phobius"/>
    </source>
</evidence>
<gene>
    <name evidence="2" type="ORF">E1I69_14105</name>
</gene>
<evidence type="ECO:0000313" key="3">
    <source>
        <dbReference type="Proteomes" id="UP000306477"/>
    </source>
</evidence>
<keyword evidence="1" id="KW-0472">Membrane</keyword>
<dbReference type="OrthoDB" id="2193366at2"/>
<feature type="transmembrane region" description="Helical" evidence="1">
    <location>
        <begin position="69"/>
        <end position="88"/>
    </location>
</feature>
<feature type="transmembrane region" description="Helical" evidence="1">
    <location>
        <begin position="7"/>
        <end position="29"/>
    </location>
</feature>
<dbReference type="RefSeq" id="WP_136380223.1">
    <property type="nucleotide sequence ID" value="NZ_SLUB01000025.1"/>
</dbReference>
<accession>A0A4S3PQW2</accession>
<reference evidence="2 3" key="1">
    <citation type="journal article" date="2019" name="Indoor Air">
        <title>Impacts of indoor surface finishes on bacterial viability.</title>
        <authorList>
            <person name="Hu J."/>
            <person name="Maamar S.B."/>
            <person name="Glawe A.J."/>
            <person name="Gottel N."/>
            <person name="Gilbert J.A."/>
            <person name="Hartmann E.M."/>
        </authorList>
    </citation>
    <scope>NUCLEOTIDE SEQUENCE [LARGE SCALE GENOMIC DNA]</scope>
    <source>
        <strain evidence="2 3">AF060A6</strain>
    </source>
</reference>
<keyword evidence="1" id="KW-1133">Transmembrane helix</keyword>
<sequence length="275" mass="31552">MNSRKIAIGWIFFVIAIGSFLLQMGYFFLHSKFLIEYSDNRLFYVINIFIGIFLSLSFWMLLPIKKKGRILSSSVFLLFIIFYGILVLKHPINQVISISPDFKHLFIIKDNREEAHYYRTYYGIFARQKETLPYQMNGEYKIDWLTNDVAAMTYKAKDNSIHQFIGTYGDRGRGGSYYYVGSAIYGKWKGGNSNISSHTDGITVEHEGNSETFSWEQVIQFGTLAVVLVENSEAKWTIALNDDFTMDPSTGIGVSGTISLYKASMRDTEIITLQR</sequence>
<dbReference type="Proteomes" id="UP000306477">
    <property type="component" value="Unassembled WGS sequence"/>
</dbReference>
<keyword evidence="3" id="KW-1185">Reference proteome</keyword>
<keyword evidence="1" id="KW-0812">Transmembrane</keyword>
<dbReference type="AlphaFoldDB" id="A0A4S3PQW2"/>
<feature type="transmembrane region" description="Helical" evidence="1">
    <location>
        <begin position="41"/>
        <end position="62"/>
    </location>
</feature>
<proteinExistence type="predicted"/>
<organism evidence="2 3">
    <name type="scientific">Bacillus timonensis</name>
    <dbReference type="NCBI Taxonomy" id="1033734"/>
    <lineage>
        <taxon>Bacteria</taxon>
        <taxon>Bacillati</taxon>
        <taxon>Bacillota</taxon>
        <taxon>Bacilli</taxon>
        <taxon>Bacillales</taxon>
        <taxon>Bacillaceae</taxon>
        <taxon>Bacillus</taxon>
    </lineage>
</organism>
<comment type="caution">
    <text evidence="2">The sequence shown here is derived from an EMBL/GenBank/DDBJ whole genome shotgun (WGS) entry which is preliminary data.</text>
</comment>
<evidence type="ECO:0000313" key="2">
    <source>
        <dbReference type="EMBL" id="THE11734.1"/>
    </source>
</evidence>
<dbReference type="EMBL" id="SLUB01000025">
    <property type="protein sequence ID" value="THE11734.1"/>
    <property type="molecule type" value="Genomic_DNA"/>
</dbReference>
<name>A0A4S3PQW2_9BACI</name>